<feature type="region of interest" description="Disordered" evidence="1">
    <location>
        <begin position="39"/>
        <end position="64"/>
    </location>
</feature>
<protein>
    <submittedName>
        <fullName evidence="3">Uncharacterized protein</fullName>
    </submittedName>
</protein>
<comment type="caution">
    <text evidence="3">The sequence shown here is derived from an EMBL/GenBank/DDBJ whole genome shotgun (WGS) entry which is preliminary data.</text>
</comment>
<evidence type="ECO:0000256" key="1">
    <source>
        <dbReference type="SAM" id="MobiDB-lite"/>
    </source>
</evidence>
<keyword evidence="2" id="KW-0812">Transmembrane</keyword>
<sequence length="121" mass="14295">MLVSATHVLTFLLGLLAIGLVVCILVGIYFYRIVKKQPRRSSKQFQQRSRFQKNQPQQQSPNWFRSSKAKHLERELLSLLGGDQNTLQRLLSYSQEHNRDKSIEWHLEKVKYDLERDRGAR</sequence>
<dbReference type="Proteomes" id="UP001268256">
    <property type="component" value="Unassembled WGS sequence"/>
</dbReference>
<evidence type="ECO:0000313" key="3">
    <source>
        <dbReference type="EMBL" id="MDS3860256.1"/>
    </source>
</evidence>
<dbReference type="RefSeq" id="WP_322877537.1">
    <property type="nucleotide sequence ID" value="NZ_JAVMIP010000003.1"/>
</dbReference>
<accession>A0AAE4FSQ1</accession>
<gene>
    <name evidence="3" type="ORF">RIF25_05495</name>
</gene>
<feature type="compositionally biased region" description="Polar residues" evidence="1">
    <location>
        <begin position="54"/>
        <end position="64"/>
    </location>
</feature>
<dbReference type="EMBL" id="JAVMIP010000003">
    <property type="protein sequence ID" value="MDS3860256.1"/>
    <property type="molecule type" value="Genomic_DNA"/>
</dbReference>
<feature type="compositionally biased region" description="Low complexity" evidence="1">
    <location>
        <begin position="43"/>
        <end position="53"/>
    </location>
</feature>
<evidence type="ECO:0000256" key="2">
    <source>
        <dbReference type="SAM" id="Phobius"/>
    </source>
</evidence>
<reference evidence="4" key="1">
    <citation type="submission" date="2023-07" db="EMBL/GenBank/DDBJ databases">
        <authorList>
            <person name="Luz R."/>
            <person name="Cordeiro R."/>
            <person name="Fonseca A."/>
            <person name="Goncalves V."/>
        </authorList>
    </citation>
    <scope>NUCLEOTIDE SEQUENCE [LARGE SCALE GENOMIC DNA]</scope>
    <source>
        <strain evidence="4">BACA0444</strain>
    </source>
</reference>
<feature type="transmembrane region" description="Helical" evidence="2">
    <location>
        <begin position="6"/>
        <end position="31"/>
    </location>
</feature>
<proteinExistence type="predicted"/>
<organism evidence="3 4">
    <name type="scientific">Pseudocalidococcus azoricus BACA0444</name>
    <dbReference type="NCBI Taxonomy" id="2918990"/>
    <lineage>
        <taxon>Bacteria</taxon>
        <taxon>Bacillati</taxon>
        <taxon>Cyanobacteriota</taxon>
        <taxon>Cyanophyceae</taxon>
        <taxon>Acaryochloridales</taxon>
        <taxon>Thermosynechococcaceae</taxon>
        <taxon>Pseudocalidococcus</taxon>
        <taxon>Pseudocalidococcus azoricus</taxon>
    </lineage>
</organism>
<keyword evidence="4" id="KW-1185">Reference proteome</keyword>
<keyword evidence="2" id="KW-0472">Membrane</keyword>
<dbReference type="AlphaFoldDB" id="A0AAE4FSQ1"/>
<evidence type="ECO:0000313" key="4">
    <source>
        <dbReference type="Proteomes" id="UP001268256"/>
    </source>
</evidence>
<keyword evidence="2" id="KW-1133">Transmembrane helix</keyword>
<name>A0AAE4FSQ1_9CYAN</name>